<dbReference type="OrthoDB" id="197187at2"/>
<evidence type="ECO:0000313" key="1">
    <source>
        <dbReference type="EMBL" id="QBE64945.1"/>
    </source>
</evidence>
<accession>A0A4P6L199</accession>
<organism evidence="1 2">
    <name type="scientific">Pseudoduganella lutea</name>
    <dbReference type="NCBI Taxonomy" id="321985"/>
    <lineage>
        <taxon>Bacteria</taxon>
        <taxon>Pseudomonadati</taxon>
        <taxon>Pseudomonadota</taxon>
        <taxon>Betaproteobacteria</taxon>
        <taxon>Burkholderiales</taxon>
        <taxon>Oxalobacteraceae</taxon>
        <taxon>Telluria group</taxon>
        <taxon>Pseudoduganella</taxon>
    </lineage>
</organism>
<evidence type="ECO:0000313" key="2">
    <source>
        <dbReference type="Proteomes" id="UP000290637"/>
    </source>
</evidence>
<dbReference type="EMBL" id="CP035913">
    <property type="protein sequence ID" value="QBE64945.1"/>
    <property type="molecule type" value="Genomic_DNA"/>
</dbReference>
<dbReference type="Pfam" id="PF05488">
    <property type="entry name" value="PAAR_motif"/>
    <property type="match status" value="1"/>
</dbReference>
<protein>
    <submittedName>
        <fullName evidence="1">PAAR domain-containing protein</fullName>
    </submittedName>
</protein>
<dbReference type="RefSeq" id="WP_130188060.1">
    <property type="nucleotide sequence ID" value="NZ_CP035913.1"/>
</dbReference>
<reference evidence="1 2" key="1">
    <citation type="submission" date="2019-02" db="EMBL/GenBank/DDBJ databases">
        <title>Draft Genome Sequences of Six Type Strains of the Genus Massilia.</title>
        <authorList>
            <person name="Miess H."/>
            <person name="Frediansyhah A."/>
            <person name="Gross H."/>
        </authorList>
    </citation>
    <scope>NUCLEOTIDE SEQUENCE [LARGE SCALE GENOMIC DNA]</scope>
    <source>
        <strain evidence="1 2">DSM 17473</strain>
    </source>
</reference>
<dbReference type="Proteomes" id="UP000290637">
    <property type="component" value="Chromosome"/>
</dbReference>
<dbReference type="KEGG" id="plue:EWM63_19720"/>
<dbReference type="CDD" id="cd14744">
    <property type="entry name" value="PAAR_CT_2"/>
    <property type="match status" value="1"/>
</dbReference>
<name>A0A4P6L199_9BURK</name>
<proteinExistence type="predicted"/>
<keyword evidence="2" id="KW-1185">Reference proteome</keyword>
<gene>
    <name evidence="1" type="ORF">EWM63_19720</name>
</gene>
<sequence length="219" mass="23158">MAGEIIRKGDKTDHGGTVLEGSLTDICHGKPMAFIGHKVQCPKCKGTFPIVEGVMTTTIFGKGVAVAGMKTACGASLIPSQFTDIVEWAAGSAAGRTAADPGRSVSETAAGHMTAALSPSASEIKESREKSIKRLYWSYGQNETPIDSVSRHYVDLNLHIETENYQAGEHVDIVLANDDGSELMTGLKALRLQAKVGGDNTACIHNVFKGKTIEIGLIS</sequence>
<dbReference type="Gene3D" id="2.60.200.60">
    <property type="match status" value="1"/>
</dbReference>
<dbReference type="InterPro" id="IPR008727">
    <property type="entry name" value="PAAR_motif"/>
</dbReference>
<dbReference type="AlphaFoldDB" id="A0A4P6L199"/>